<protein>
    <recommendedName>
        <fullName evidence="10">ATP-dependent RNA helicase</fullName>
        <ecNumber evidence="10">3.6.4.13</ecNumber>
    </recommendedName>
</protein>
<dbReference type="InterPro" id="IPR001650">
    <property type="entry name" value="Helicase_C-like"/>
</dbReference>
<evidence type="ECO:0000256" key="1">
    <source>
        <dbReference type="ARBA" id="ARBA00022741"/>
    </source>
</evidence>
<feature type="compositionally biased region" description="Basic and acidic residues" evidence="11">
    <location>
        <begin position="53"/>
        <end position="72"/>
    </location>
</feature>
<dbReference type="OrthoDB" id="360161at2759"/>
<dbReference type="GO" id="GO:0016787">
    <property type="term" value="F:hydrolase activity"/>
    <property type="evidence" value="ECO:0007669"/>
    <property type="project" value="UniProtKB-KW"/>
</dbReference>
<accession>A0A9P7YLB6</accession>
<evidence type="ECO:0000259" key="13">
    <source>
        <dbReference type="PROSITE" id="PS51194"/>
    </source>
</evidence>
<feature type="compositionally biased region" description="Low complexity" evidence="11">
    <location>
        <begin position="99"/>
        <end position="112"/>
    </location>
</feature>
<evidence type="ECO:0000256" key="5">
    <source>
        <dbReference type="ARBA" id="ARBA00023242"/>
    </source>
</evidence>
<organism evidence="14 15">
    <name type="scientific">Amylocarpus encephaloides</name>
    <dbReference type="NCBI Taxonomy" id="45428"/>
    <lineage>
        <taxon>Eukaryota</taxon>
        <taxon>Fungi</taxon>
        <taxon>Dikarya</taxon>
        <taxon>Ascomycota</taxon>
        <taxon>Pezizomycotina</taxon>
        <taxon>Leotiomycetes</taxon>
        <taxon>Helotiales</taxon>
        <taxon>Helotiales incertae sedis</taxon>
        <taxon>Amylocarpus</taxon>
    </lineage>
</organism>
<name>A0A9P7YLB6_9HELO</name>
<dbReference type="SMART" id="SM00487">
    <property type="entry name" value="DEXDc"/>
    <property type="match status" value="1"/>
</dbReference>
<dbReference type="GO" id="GO:0005524">
    <property type="term" value="F:ATP binding"/>
    <property type="evidence" value="ECO:0007669"/>
    <property type="project" value="UniProtKB-UniRule"/>
</dbReference>
<dbReference type="CDD" id="cd17957">
    <property type="entry name" value="DEADc_DDX52"/>
    <property type="match status" value="1"/>
</dbReference>
<proteinExistence type="inferred from homology"/>
<feature type="compositionally biased region" description="Basic and acidic residues" evidence="11">
    <location>
        <begin position="705"/>
        <end position="720"/>
    </location>
</feature>
<comment type="function">
    <text evidence="6">ATP-dependent RNA helicase involved in 40S ribosomal subunit biogenesis. Required for the processing and cleavage of 35S pre-rRNA at sites A0, A1, and A2, leading to mature 18S rRNA.</text>
</comment>
<evidence type="ECO:0000259" key="12">
    <source>
        <dbReference type="PROSITE" id="PS51192"/>
    </source>
</evidence>
<evidence type="ECO:0000256" key="10">
    <source>
        <dbReference type="RuleBase" id="RU365068"/>
    </source>
</evidence>
<comment type="caution">
    <text evidence="14">The sequence shown here is derived from an EMBL/GenBank/DDBJ whole genome shotgun (WGS) entry which is preliminary data.</text>
</comment>
<dbReference type="GO" id="GO:0003723">
    <property type="term" value="F:RNA binding"/>
    <property type="evidence" value="ECO:0007669"/>
    <property type="project" value="UniProtKB-UniRule"/>
</dbReference>
<feature type="compositionally biased region" description="Acidic residues" evidence="11">
    <location>
        <begin position="319"/>
        <end position="332"/>
    </location>
</feature>
<keyword evidence="15" id="KW-1185">Reference proteome</keyword>
<dbReference type="Pfam" id="PF00271">
    <property type="entry name" value="Helicase_C"/>
    <property type="match status" value="1"/>
</dbReference>
<dbReference type="SUPFAM" id="SSF52540">
    <property type="entry name" value="P-loop containing nucleoside triphosphate hydrolases"/>
    <property type="match status" value="1"/>
</dbReference>
<dbReference type="AlphaFoldDB" id="A0A9P7YLB6"/>
<dbReference type="InterPro" id="IPR027417">
    <property type="entry name" value="P-loop_NTPase"/>
</dbReference>
<evidence type="ECO:0000256" key="4">
    <source>
        <dbReference type="ARBA" id="ARBA00022884"/>
    </source>
</evidence>
<dbReference type="GO" id="GO:0030490">
    <property type="term" value="P:maturation of SSU-rRNA"/>
    <property type="evidence" value="ECO:0007669"/>
    <property type="project" value="InterPro"/>
</dbReference>
<evidence type="ECO:0000256" key="8">
    <source>
        <dbReference type="ARBA" id="ARBA00024367"/>
    </source>
</evidence>
<keyword evidence="3 10" id="KW-0067">ATP-binding</keyword>
<dbReference type="Gene3D" id="3.40.50.300">
    <property type="entry name" value="P-loop containing nucleotide triphosphate hydrolases"/>
    <property type="match status" value="2"/>
</dbReference>
<feature type="region of interest" description="Disordered" evidence="11">
    <location>
        <begin position="1"/>
        <end position="116"/>
    </location>
</feature>
<dbReference type="Pfam" id="PF00270">
    <property type="entry name" value="DEAD"/>
    <property type="match status" value="1"/>
</dbReference>
<dbReference type="InterPro" id="IPR014001">
    <property type="entry name" value="Helicase_ATP-bd"/>
</dbReference>
<comment type="similarity">
    <text evidence="7">Belongs to the DEAD box helicase family. DDX52/ROK1 subfamily.</text>
</comment>
<dbReference type="GO" id="GO:0003724">
    <property type="term" value="F:RNA helicase activity"/>
    <property type="evidence" value="ECO:0007669"/>
    <property type="project" value="UniProtKB-EC"/>
</dbReference>
<gene>
    <name evidence="14" type="ORF">BJ875DRAFT_253006</name>
</gene>
<keyword evidence="5" id="KW-0539">Nucleus</keyword>
<feature type="compositionally biased region" description="Basic and acidic residues" evidence="11">
    <location>
        <begin position="688"/>
        <end position="697"/>
    </location>
</feature>
<dbReference type="InterPro" id="IPR011545">
    <property type="entry name" value="DEAD/DEAH_box_helicase_dom"/>
</dbReference>
<reference evidence="14" key="1">
    <citation type="journal article" date="2021" name="IMA Fungus">
        <title>Genomic characterization of three marine fungi, including Emericellopsis atlantica sp. nov. with signatures of a generalist lifestyle and marine biomass degradation.</title>
        <authorList>
            <person name="Hagestad O.C."/>
            <person name="Hou L."/>
            <person name="Andersen J.H."/>
            <person name="Hansen E.H."/>
            <person name="Altermark B."/>
            <person name="Li C."/>
            <person name="Kuhnert E."/>
            <person name="Cox R.J."/>
            <person name="Crous P.W."/>
            <person name="Spatafora J.W."/>
            <person name="Lail K."/>
            <person name="Amirebrahimi M."/>
            <person name="Lipzen A."/>
            <person name="Pangilinan J."/>
            <person name="Andreopoulos W."/>
            <person name="Hayes R.D."/>
            <person name="Ng V."/>
            <person name="Grigoriev I.V."/>
            <person name="Jackson S.A."/>
            <person name="Sutton T.D.S."/>
            <person name="Dobson A.D.W."/>
            <person name="Rama T."/>
        </authorList>
    </citation>
    <scope>NUCLEOTIDE SEQUENCE</scope>
    <source>
        <strain evidence="14">TRa018bII</strain>
    </source>
</reference>
<comment type="domain">
    <text evidence="10">The Q motif is unique to and characteristic of the DEAD box family of RNA helicases and controls ATP binding and hydrolysis.</text>
</comment>
<dbReference type="Proteomes" id="UP000824998">
    <property type="component" value="Unassembled WGS sequence"/>
</dbReference>
<feature type="region of interest" description="Disordered" evidence="11">
    <location>
        <begin position="313"/>
        <end position="345"/>
    </location>
</feature>
<dbReference type="PROSITE" id="PS51194">
    <property type="entry name" value="HELICASE_CTER"/>
    <property type="match status" value="1"/>
</dbReference>
<dbReference type="PROSITE" id="PS51192">
    <property type="entry name" value="HELICASE_ATP_BIND_1"/>
    <property type="match status" value="1"/>
</dbReference>
<evidence type="ECO:0000256" key="3">
    <source>
        <dbReference type="ARBA" id="ARBA00022840"/>
    </source>
</evidence>
<evidence type="ECO:0000313" key="14">
    <source>
        <dbReference type="EMBL" id="KAG9235939.1"/>
    </source>
</evidence>
<keyword evidence="10" id="KW-0347">Helicase</keyword>
<dbReference type="PANTHER" id="PTHR24031">
    <property type="entry name" value="RNA HELICASE"/>
    <property type="match status" value="1"/>
</dbReference>
<evidence type="ECO:0000256" key="2">
    <source>
        <dbReference type="ARBA" id="ARBA00022801"/>
    </source>
</evidence>
<keyword evidence="2 10" id="KW-0378">Hydrolase</keyword>
<evidence type="ECO:0000256" key="6">
    <source>
        <dbReference type="ARBA" id="ARBA00024310"/>
    </source>
</evidence>
<comment type="function">
    <text evidence="10">RNA helicase.</text>
</comment>
<dbReference type="EMBL" id="MU251419">
    <property type="protein sequence ID" value="KAG9235939.1"/>
    <property type="molecule type" value="Genomic_DNA"/>
</dbReference>
<keyword evidence="1 10" id="KW-0547">Nucleotide-binding</keyword>
<evidence type="ECO:0000256" key="9">
    <source>
        <dbReference type="ARBA" id="ARBA00047984"/>
    </source>
</evidence>
<comment type="subunit">
    <text evidence="8">Interacts with the U3 snoRNA and is associated with the 90S and 40S pre-ribosomes.</text>
</comment>
<evidence type="ECO:0000256" key="7">
    <source>
        <dbReference type="ARBA" id="ARBA00024355"/>
    </source>
</evidence>
<comment type="catalytic activity">
    <reaction evidence="9 10">
        <text>ATP + H2O = ADP + phosphate + H(+)</text>
        <dbReference type="Rhea" id="RHEA:13065"/>
        <dbReference type="ChEBI" id="CHEBI:15377"/>
        <dbReference type="ChEBI" id="CHEBI:15378"/>
        <dbReference type="ChEBI" id="CHEBI:30616"/>
        <dbReference type="ChEBI" id="CHEBI:43474"/>
        <dbReference type="ChEBI" id="CHEBI:456216"/>
        <dbReference type="EC" id="3.6.4.13"/>
    </reaction>
</comment>
<feature type="region of interest" description="Disordered" evidence="11">
    <location>
        <begin position="648"/>
        <end position="728"/>
    </location>
</feature>
<evidence type="ECO:0000313" key="15">
    <source>
        <dbReference type="Proteomes" id="UP000824998"/>
    </source>
</evidence>
<feature type="domain" description="Helicase ATP-binding" evidence="12">
    <location>
        <begin position="228"/>
        <end position="432"/>
    </location>
</feature>
<keyword evidence="4 10" id="KW-0694">RNA-binding</keyword>
<dbReference type="EC" id="3.6.4.13" evidence="10"/>
<feature type="domain" description="Helicase C-terminal" evidence="13">
    <location>
        <begin position="472"/>
        <end position="635"/>
    </location>
</feature>
<dbReference type="SMART" id="SM00490">
    <property type="entry name" value="HELICc"/>
    <property type="match status" value="1"/>
</dbReference>
<evidence type="ECO:0000256" key="11">
    <source>
        <dbReference type="SAM" id="MobiDB-lite"/>
    </source>
</evidence>
<dbReference type="CDD" id="cd18787">
    <property type="entry name" value="SF2_C_DEAD"/>
    <property type="match status" value="1"/>
</dbReference>
<sequence length="728" mass="79540">MDILKVLSRATKNKRASATRPSKFPSAGSTETPQLYHDATEDARGKKRKRGGGKTEEQAHDGRDGDDGHDGEALDFFAPKPPKTKAKSQRPYVAEAAQTDTSPPARTSATPPELLEEGECRRILQSHRLKVTLLPRTNPIAVKAKVKKAKKNKATKEASTKAEFRQIFPQPLSSFSDLRKTYSISGRVAENLAQQGYQIPTEVQMGSLPLLLQPQLALGKDAARDLATSTEGPQINLLSVAPTGSGKTLAFLIPVVNQAIQRRRKGATDDGHSLDAIIVAPTKELASQIVNEAKKLSLGTGIRVVGMRKGMRVAGTQDDVQESDREQDEDGNDDPHKPGRQQPVTKADILISTPGLLLSSISSREENVHLPTVRTLVLDEADVLLDPLFRDQTFGIWNACTRPELTVTLWSATMGSNIENLASSTIQSRRQRLGLKKEFRTVRLVVGLKDSAIPNITHHLTYAATEPGKLLALRQLLHPTAGTSSGNQSLRPPFLVFTQTIPRAVALHSELLYDISAQAGGSSRIAVLHSDLSDSSRDSVMTRFRNGEIWILITTDILSRGVDFRGVNGVVNYDVPNSGAAYIHRVGRTGRAGRDGGVAVTFYTKEDIPYVKNVANIIAASEKQAGKPPSEASMQKWFLDALPNPSKEEKKQLKKHGVEARRGGLSKGNTTKDKGSRRSKMLISTRSGYERRLEHNRKGAIQGSKRREKEEMEADHDSGKGSEFTGFN</sequence>
<dbReference type="InterPro" id="IPR044764">
    <property type="entry name" value="DDX52/Rok1_DEADc"/>
</dbReference>
<feature type="compositionally biased region" description="Basic and acidic residues" evidence="11">
    <location>
        <begin position="648"/>
        <end position="662"/>
    </location>
</feature>